<reference evidence="1" key="2">
    <citation type="journal article" date="2023" name="Plants (Basel)">
        <title>Annotation of the Turnera subulata (Passifloraceae) Draft Genome Reveals the S-Locus Evolved after the Divergence of Turneroideae from Passifloroideae in a Stepwise Manner.</title>
        <authorList>
            <person name="Henning P.M."/>
            <person name="Roalson E.H."/>
            <person name="Mir W."/>
            <person name="McCubbin A.G."/>
            <person name="Shore J.S."/>
        </authorList>
    </citation>
    <scope>NUCLEOTIDE SEQUENCE</scope>
    <source>
        <strain evidence="1">F60SS</strain>
    </source>
</reference>
<keyword evidence="2" id="KW-1185">Reference proteome</keyword>
<comment type="caution">
    <text evidence="1">The sequence shown here is derived from an EMBL/GenBank/DDBJ whole genome shotgun (WGS) entry which is preliminary data.</text>
</comment>
<evidence type="ECO:0000313" key="2">
    <source>
        <dbReference type="Proteomes" id="UP001141552"/>
    </source>
</evidence>
<organism evidence="1 2">
    <name type="scientific">Turnera subulata</name>
    <dbReference type="NCBI Taxonomy" id="218843"/>
    <lineage>
        <taxon>Eukaryota</taxon>
        <taxon>Viridiplantae</taxon>
        <taxon>Streptophyta</taxon>
        <taxon>Embryophyta</taxon>
        <taxon>Tracheophyta</taxon>
        <taxon>Spermatophyta</taxon>
        <taxon>Magnoliopsida</taxon>
        <taxon>eudicotyledons</taxon>
        <taxon>Gunneridae</taxon>
        <taxon>Pentapetalae</taxon>
        <taxon>rosids</taxon>
        <taxon>fabids</taxon>
        <taxon>Malpighiales</taxon>
        <taxon>Passifloraceae</taxon>
        <taxon>Turnera</taxon>
    </lineage>
</organism>
<protein>
    <submittedName>
        <fullName evidence="1">Uncharacterized protein</fullName>
    </submittedName>
</protein>
<dbReference type="AlphaFoldDB" id="A0A9Q0F8X1"/>
<sequence length="107" mass="11792">MAMVTCFLVRYGAPVPRVVHVGQNALQNDVGHRHDAAAVVIHSALVVIVLRHRHDVGHRRQGEAMKPEQRIEDGSVRSGSDLWIWLVIDGELTGFQLLLALSSILAL</sequence>
<dbReference type="EMBL" id="JAKUCV010006784">
    <property type="protein sequence ID" value="KAJ4825906.1"/>
    <property type="molecule type" value="Genomic_DNA"/>
</dbReference>
<proteinExistence type="predicted"/>
<name>A0A9Q0F8X1_9ROSI</name>
<dbReference type="Proteomes" id="UP001141552">
    <property type="component" value="Unassembled WGS sequence"/>
</dbReference>
<gene>
    <name evidence="1" type="ORF">Tsubulata_006463</name>
</gene>
<evidence type="ECO:0000313" key="1">
    <source>
        <dbReference type="EMBL" id="KAJ4825906.1"/>
    </source>
</evidence>
<reference evidence="1" key="1">
    <citation type="submission" date="2022-02" db="EMBL/GenBank/DDBJ databases">
        <authorList>
            <person name="Henning P.M."/>
            <person name="McCubbin A.G."/>
            <person name="Shore J.S."/>
        </authorList>
    </citation>
    <scope>NUCLEOTIDE SEQUENCE</scope>
    <source>
        <strain evidence="1">F60SS</strain>
        <tissue evidence="1">Leaves</tissue>
    </source>
</reference>
<accession>A0A9Q0F8X1</accession>